<evidence type="ECO:0000313" key="2">
    <source>
        <dbReference type="EMBL" id="AZI43374.1"/>
    </source>
</evidence>
<gene>
    <name evidence="2" type="ORF">EHF33_11985</name>
</gene>
<feature type="transmembrane region" description="Helical" evidence="1">
    <location>
        <begin position="30"/>
        <end position="49"/>
    </location>
</feature>
<accession>A0A3G8YL91</accession>
<proteinExistence type="predicted"/>
<dbReference type="AlphaFoldDB" id="A0A3G8YL91"/>
<keyword evidence="1" id="KW-0812">Transmembrane</keyword>
<reference evidence="2 3" key="1">
    <citation type="submission" date="2018-11" db="EMBL/GenBank/DDBJ databases">
        <title>Deinococcus shelandsis sp. nov., isolated from South Shetland Islands soil of Antarctica.</title>
        <authorList>
            <person name="Tian J."/>
        </authorList>
    </citation>
    <scope>NUCLEOTIDE SEQUENCE [LARGE SCALE GENOMIC DNA]</scope>
    <source>
        <strain evidence="2 3">S14-83T</strain>
    </source>
</reference>
<evidence type="ECO:0000313" key="3">
    <source>
        <dbReference type="Proteomes" id="UP000276417"/>
    </source>
</evidence>
<keyword evidence="1" id="KW-1133">Transmembrane helix</keyword>
<evidence type="ECO:0000256" key="1">
    <source>
        <dbReference type="SAM" id="Phobius"/>
    </source>
</evidence>
<name>A0A3G8YL91_9DEIO</name>
<keyword evidence="3" id="KW-1185">Reference proteome</keyword>
<dbReference type="KEGG" id="dph:EHF33_11985"/>
<dbReference type="Proteomes" id="UP000276417">
    <property type="component" value="Chromosome 1"/>
</dbReference>
<protein>
    <submittedName>
        <fullName evidence="2">Uncharacterized protein</fullName>
    </submittedName>
</protein>
<sequence>MNLLRPVMGMLGLAVGFGLYAAAGRYGDPVASILIGLMFVALGGLAIWYAKGERWIQVLGAVLAIYGVLRMTLLH</sequence>
<organism evidence="2 3">
    <name type="scientific">Deinococcus psychrotolerans</name>
    <dbReference type="NCBI Taxonomy" id="2489213"/>
    <lineage>
        <taxon>Bacteria</taxon>
        <taxon>Thermotogati</taxon>
        <taxon>Deinococcota</taxon>
        <taxon>Deinococci</taxon>
        <taxon>Deinococcales</taxon>
        <taxon>Deinococcaceae</taxon>
        <taxon>Deinococcus</taxon>
    </lineage>
</organism>
<keyword evidence="1" id="KW-0472">Membrane</keyword>
<dbReference type="OrthoDB" id="73780at2"/>
<dbReference type="EMBL" id="CP034183">
    <property type="protein sequence ID" value="AZI43374.1"/>
    <property type="molecule type" value="Genomic_DNA"/>
</dbReference>
<dbReference type="RefSeq" id="WP_124871808.1">
    <property type="nucleotide sequence ID" value="NZ_CP034183.1"/>
</dbReference>
<feature type="transmembrane region" description="Helical" evidence="1">
    <location>
        <begin position="55"/>
        <end position="73"/>
    </location>
</feature>
<feature type="transmembrane region" description="Helical" evidence="1">
    <location>
        <begin position="6"/>
        <end position="23"/>
    </location>
</feature>